<evidence type="ECO:0000256" key="1">
    <source>
        <dbReference type="SAM" id="MobiDB-lite"/>
    </source>
</evidence>
<evidence type="ECO:0000313" key="3">
    <source>
        <dbReference type="Proteomes" id="UP001596026"/>
    </source>
</evidence>
<protein>
    <submittedName>
        <fullName evidence="2">Uncharacterized protein</fullName>
    </submittedName>
</protein>
<dbReference type="Proteomes" id="UP001596026">
    <property type="component" value="Unassembled WGS sequence"/>
</dbReference>
<proteinExistence type="predicted"/>
<reference evidence="3" key="1">
    <citation type="journal article" date="2019" name="Int. J. Syst. Evol. Microbiol.">
        <title>The Global Catalogue of Microorganisms (GCM) 10K type strain sequencing project: providing services to taxonomists for standard genome sequencing and annotation.</title>
        <authorList>
            <consortium name="The Broad Institute Genomics Platform"/>
            <consortium name="The Broad Institute Genome Sequencing Center for Infectious Disease"/>
            <person name="Wu L."/>
            <person name="Ma J."/>
        </authorList>
    </citation>
    <scope>NUCLEOTIDE SEQUENCE [LARGE SCALE GENOMIC DNA]</scope>
    <source>
        <strain evidence="3">CGMCC 1.19061</strain>
    </source>
</reference>
<gene>
    <name evidence="2" type="ORF">ACFO3L_10880</name>
</gene>
<name>A0ABV9M7K8_9ENTE</name>
<feature type="compositionally biased region" description="Polar residues" evidence="1">
    <location>
        <begin position="1"/>
        <end position="27"/>
    </location>
</feature>
<keyword evidence="3" id="KW-1185">Reference proteome</keyword>
<comment type="caution">
    <text evidence="2">The sequence shown here is derived from an EMBL/GenBank/DDBJ whole genome shotgun (WGS) entry which is preliminary data.</text>
</comment>
<feature type="region of interest" description="Disordered" evidence="1">
    <location>
        <begin position="1"/>
        <end position="41"/>
    </location>
</feature>
<evidence type="ECO:0000313" key="2">
    <source>
        <dbReference type="EMBL" id="MFC4711105.1"/>
    </source>
</evidence>
<dbReference type="EMBL" id="JBHSGT010000064">
    <property type="protein sequence ID" value="MFC4711105.1"/>
    <property type="molecule type" value="Genomic_DNA"/>
</dbReference>
<accession>A0ABV9M7K8</accession>
<sequence length="138" mass="15272">MASNETNVDSDVPQSNTVSQEKQQPTESPVPPVTQAPVSRTDGFNFKGHHFDLSSFSGLGMVPQWTSYIYQWTDDPSHYLIEKASNAGNAIWSVGIGDQVVINGQTYTVFNQMSNVVNDDSAYGIFKITWCDCHMADM</sequence>
<dbReference type="RefSeq" id="WP_379967364.1">
    <property type="nucleotide sequence ID" value="NZ_JBHSGT010000064.1"/>
</dbReference>
<organism evidence="2 3">
    <name type="scientific">Enterococcus eurekensis</name>
    <dbReference type="NCBI Taxonomy" id="1159753"/>
    <lineage>
        <taxon>Bacteria</taxon>
        <taxon>Bacillati</taxon>
        <taxon>Bacillota</taxon>
        <taxon>Bacilli</taxon>
        <taxon>Lactobacillales</taxon>
        <taxon>Enterococcaceae</taxon>
        <taxon>Enterococcus</taxon>
    </lineage>
</organism>